<dbReference type="AlphaFoldDB" id="A0A2H0WMA9"/>
<dbReference type="InterPro" id="IPR023346">
    <property type="entry name" value="Lysozyme-like_dom_sf"/>
</dbReference>
<organism evidence="1 2">
    <name type="scientific">Candidatus Shapirobacteria bacterium CG09_land_8_20_14_0_10_47_13</name>
    <dbReference type="NCBI Taxonomy" id="1974481"/>
    <lineage>
        <taxon>Bacteria</taxon>
        <taxon>Candidatus Shapironibacteriota</taxon>
    </lineage>
</organism>
<dbReference type="EMBL" id="PEZJ01000029">
    <property type="protein sequence ID" value="PIS13791.1"/>
    <property type="molecule type" value="Genomic_DNA"/>
</dbReference>
<evidence type="ECO:0000313" key="2">
    <source>
        <dbReference type="Proteomes" id="UP000230033"/>
    </source>
</evidence>
<evidence type="ECO:0000313" key="1">
    <source>
        <dbReference type="EMBL" id="PIS13791.1"/>
    </source>
</evidence>
<dbReference type="SUPFAM" id="SSF53955">
    <property type="entry name" value="Lysozyme-like"/>
    <property type="match status" value="1"/>
</dbReference>
<sequence length="198" mass="22030">MSKLVLALLFLTVGPLTLGVSFFYLLNYRQIQPTSRQETAVQYTSTGQLFAALPKEAGEVTGEVLGADARPIIVEKYLQKYNSPFSAYADQLLAAAEKYNVDYRLIVAIAQCESNLCKKSPPGSFNCWGFENGETRFLSWEQAFDQVAKTLRERYLDVGLTTPEQIMPKYAPPSVAKGGPWAKCVSQFMEDLEYGAVD</sequence>
<dbReference type="Proteomes" id="UP000230033">
    <property type="component" value="Unassembled WGS sequence"/>
</dbReference>
<accession>A0A2H0WMA9</accession>
<reference evidence="2" key="1">
    <citation type="submission" date="2017-09" db="EMBL/GenBank/DDBJ databases">
        <title>Depth-based differentiation of microbial function through sediment-hosted aquifers and enrichment of novel symbionts in the deep terrestrial subsurface.</title>
        <authorList>
            <person name="Probst A.J."/>
            <person name="Ladd B."/>
            <person name="Jarett J.K."/>
            <person name="Geller-Mcgrath D.E."/>
            <person name="Sieber C.M.K."/>
            <person name="Emerson J.B."/>
            <person name="Anantharaman K."/>
            <person name="Thomas B.C."/>
            <person name="Malmstrom R."/>
            <person name="Stieglmeier M."/>
            <person name="Klingl A."/>
            <person name="Woyke T."/>
            <person name="Ryan C.M."/>
            <person name="Banfield J.F."/>
        </authorList>
    </citation>
    <scope>NUCLEOTIDE SEQUENCE [LARGE SCALE GENOMIC DNA]</scope>
</reference>
<comment type="caution">
    <text evidence="1">The sequence shown here is derived from an EMBL/GenBank/DDBJ whole genome shotgun (WGS) entry which is preliminary data.</text>
</comment>
<evidence type="ECO:0008006" key="3">
    <source>
        <dbReference type="Google" id="ProtNLM"/>
    </source>
</evidence>
<gene>
    <name evidence="1" type="ORF">COT65_02270</name>
</gene>
<name>A0A2H0WMA9_9BACT</name>
<protein>
    <recommendedName>
        <fullName evidence="3">Mannosyl-glycoprotein endo-beta-N-acetylglucosamidase-like domain-containing protein</fullName>
    </recommendedName>
</protein>
<dbReference type="Gene3D" id="1.10.530.10">
    <property type="match status" value="1"/>
</dbReference>
<proteinExistence type="predicted"/>